<dbReference type="Gene3D" id="3.30.420.10">
    <property type="entry name" value="Ribonuclease H-like superfamily/Ribonuclease H"/>
    <property type="match status" value="1"/>
</dbReference>
<proteinExistence type="predicted"/>
<evidence type="ECO:0000313" key="2">
    <source>
        <dbReference type="EMBL" id="TBU58944.1"/>
    </source>
</evidence>
<protein>
    <recommendedName>
        <fullName evidence="1">RNase H type-1 domain-containing protein</fullName>
    </recommendedName>
</protein>
<dbReference type="GO" id="GO:0004523">
    <property type="term" value="F:RNA-DNA hybrid ribonuclease activity"/>
    <property type="evidence" value="ECO:0007669"/>
    <property type="project" value="InterPro"/>
</dbReference>
<keyword evidence="3" id="KW-1185">Reference proteome</keyword>
<dbReference type="InterPro" id="IPR002156">
    <property type="entry name" value="RNaseH_domain"/>
</dbReference>
<dbReference type="STRING" id="114155.A0A4Q9PX41"/>
<evidence type="ECO:0000259" key="1">
    <source>
        <dbReference type="PROSITE" id="PS50879"/>
    </source>
</evidence>
<dbReference type="EMBL" id="ML145119">
    <property type="protein sequence ID" value="TBU58944.1"/>
    <property type="molecule type" value="Genomic_DNA"/>
</dbReference>
<dbReference type="InterPro" id="IPR036397">
    <property type="entry name" value="RNaseH_sf"/>
</dbReference>
<sequence length="207" mass="22976">LIQETDSKLVLGAVTERLRENEDTGYIGKRNVELTKAVVASLRRRKAPVGFKWVKGHSGHTRNEGADRLAGAGAIKGTPDVVDVTIQAELQLSGAKLQAMTQRRAYIAIMARKAKKVSPRPRTVFNLDMVKAGLENQCGAQVTDKAIWKSLTKGSLFTKEIRRFLWMGIHNAYMIGGYWLRDNMSIEMQARATCSICGETESMSHIL</sequence>
<dbReference type="InterPro" id="IPR012337">
    <property type="entry name" value="RNaseH-like_sf"/>
</dbReference>
<organism evidence="2 3">
    <name type="scientific">Dichomitus squalens</name>
    <dbReference type="NCBI Taxonomy" id="114155"/>
    <lineage>
        <taxon>Eukaryota</taxon>
        <taxon>Fungi</taxon>
        <taxon>Dikarya</taxon>
        <taxon>Basidiomycota</taxon>
        <taxon>Agaricomycotina</taxon>
        <taxon>Agaricomycetes</taxon>
        <taxon>Polyporales</taxon>
        <taxon>Polyporaceae</taxon>
        <taxon>Dichomitus</taxon>
    </lineage>
</organism>
<dbReference type="AlphaFoldDB" id="A0A4Q9PX41"/>
<gene>
    <name evidence="2" type="ORF">BD310DRAFT_772157</name>
</gene>
<feature type="non-terminal residue" evidence="2">
    <location>
        <position position="207"/>
    </location>
</feature>
<dbReference type="Pfam" id="PF00075">
    <property type="entry name" value="RNase_H"/>
    <property type="match status" value="1"/>
</dbReference>
<dbReference type="GO" id="GO:0003676">
    <property type="term" value="F:nucleic acid binding"/>
    <property type="evidence" value="ECO:0007669"/>
    <property type="project" value="InterPro"/>
</dbReference>
<dbReference type="PROSITE" id="PS50879">
    <property type="entry name" value="RNASE_H_1"/>
    <property type="match status" value="1"/>
</dbReference>
<dbReference type="Proteomes" id="UP000292082">
    <property type="component" value="Unassembled WGS sequence"/>
</dbReference>
<evidence type="ECO:0000313" key="3">
    <source>
        <dbReference type="Proteomes" id="UP000292082"/>
    </source>
</evidence>
<feature type="domain" description="RNase H type-1" evidence="1">
    <location>
        <begin position="1"/>
        <end position="75"/>
    </location>
</feature>
<accession>A0A4Q9PX41</accession>
<name>A0A4Q9PX41_9APHY</name>
<reference evidence="2 3" key="1">
    <citation type="submission" date="2019-01" db="EMBL/GenBank/DDBJ databases">
        <title>Draft genome sequences of three monokaryotic isolates of the white-rot basidiomycete fungus Dichomitus squalens.</title>
        <authorList>
            <consortium name="DOE Joint Genome Institute"/>
            <person name="Lopez S.C."/>
            <person name="Andreopoulos B."/>
            <person name="Pangilinan J."/>
            <person name="Lipzen A."/>
            <person name="Riley R."/>
            <person name="Ahrendt S."/>
            <person name="Ng V."/>
            <person name="Barry K."/>
            <person name="Daum C."/>
            <person name="Grigoriev I.V."/>
            <person name="Hilden K.S."/>
            <person name="Makela M.R."/>
            <person name="de Vries R.P."/>
        </authorList>
    </citation>
    <scope>NUCLEOTIDE SEQUENCE [LARGE SCALE GENOMIC DNA]</scope>
    <source>
        <strain evidence="2 3">CBS 464.89</strain>
    </source>
</reference>
<dbReference type="SUPFAM" id="SSF53098">
    <property type="entry name" value="Ribonuclease H-like"/>
    <property type="match status" value="1"/>
</dbReference>
<feature type="non-terminal residue" evidence="2">
    <location>
        <position position="1"/>
    </location>
</feature>